<feature type="domain" description="NAD(P)-binding" evidence="10">
    <location>
        <begin position="4"/>
        <end position="324"/>
    </location>
</feature>
<dbReference type="PRINTS" id="PR01713">
    <property type="entry name" value="NUCEPIMERASE"/>
</dbReference>
<keyword evidence="8 9" id="KW-0413">Isomerase</keyword>
<name>A0A5F0PYT8_ECOLX</name>
<dbReference type="EC" id="5.1.3.2" evidence="5 9"/>
<comment type="cofactor">
    <cofactor evidence="2 9">
        <name>NAD(+)</name>
        <dbReference type="ChEBI" id="CHEBI:57540"/>
    </cofactor>
</comment>
<dbReference type="GO" id="GO:0006012">
    <property type="term" value="P:galactose metabolic process"/>
    <property type="evidence" value="ECO:0007669"/>
    <property type="project" value="UniProtKB-UniPathway"/>
</dbReference>
<comment type="catalytic activity">
    <reaction evidence="1 9">
        <text>UDP-alpha-D-glucose = UDP-alpha-D-galactose</text>
        <dbReference type="Rhea" id="RHEA:22168"/>
        <dbReference type="ChEBI" id="CHEBI:58885"/>
        <dbReference type="ChEBI" id="CHEBI:66914"/>
        <dbReference type="EC" id="5.1.3.2"/>
    </reaction>
</comment>
<dbReference type="NCBIfam" id="TIGR01179">
    <property type="entry name" value="galE"/>
    <property type="match status" value="1"/>
</dbReference>
<dbReference type="InterPro" id="IPR036291">
    <property type="entry name" value="NAD(P)-bd_dom_sf"/>
</dbReference>
<evidence type="ECO:0000256" key="1">
    <source>
        <dbReference type="ARBA" id="ARBA00000083"/>
    </source>
</evidence>
<dbReference type="CDD" id="cd05247">
    <property type="entry name" value="UDP_G4E_1_SDR_e"/>
    <property type="match status" value="1"/>
</dbReference>
<dbReference type="Gene3D" id="3.90.25.10">
    <property type="entry name" value="UDP-galactose 4-epimerase, domain 1"/>
    <property type="match status" value="1"/>
</dbReference>
<dbReference type="InterPro" id="IPR016040">
    <property type="entry name" value="NAD(P)-bd_dom"/>
</dbReference>
<protein>
    <recommendedName>
        <fullName evidence="6 9">UDP-glucose 4-epimerase</fullName>
        <ecNumber evidence="5 9">5.1.3.2</ecNumber>
    </recommendedName>
</protein>
<proteinExistence type="inferred from homology"/>
<dbReference type="UniPathway" id="UPA00214"/>
<dbReference type="NCBIfam" id="NF007956">
    <property type="entry name" value="PRK10675.1"/>
    <property type="match status" value="1"/>
</dbReference>
<comment type="caution">
    <text evidence="11">The sequence shown here is derived from an EMBL/GenBank/DDBJ whole genome shotgun (WGS) entry which is preliminary data.</text>
</comment>
<sequence length="339" mass="37756">MSVLVTGGAGYIGSHTVLTLLQKGIDVIVIDDFSNSSLESLERVKKITNRDIKVYKGDVADLRLLNLIFSNHDIHTVIHFAGSKSVGESISKPIHYYNNNVVASLVLINEMMKRGIYNLIFSSSATVYGNSNTMPVTENAPIGMTTNPYGTSKLMIEKILDDVTRANSSFRVTVLRYFNPVGAHFSGEIGEDPNGIPNNLMPYVCQVAIGKYKQVSVYGRDYPTKDGTGVRDFIHVMDLAEGHVAALEHRNEGPNHKVYNLGTGKGYSVLDLLTTFERVTFRSVPYVLSERRPGDIAECWSDPSKAYRELGWKAKRGLEEMVRDAWNWQQKNPNGYIKA</sequence>
<keyword evidence="7 9" id="KW-0520">NAD</keyword>
<dbReference type="GO" id="GO:0005829">
    <property type="term" value="C:cytosol"/>
    <property type="evidence" value="ECO:0007669"/>
    <property type="project" value="TreeGrafter"/>
</dbReference>
<dbReference type="GO" id="GO:0003978">
    <property type="term" value="F:UDP-glucose 4-epimerase activity"/>
    <property type="evidence" value="ECO:0007669"/>
    <property type="project" value="UniProtKB-UniRule"/>
</dbReference>
<evidence type="ECO:0000259" key="10">
    <source>
        <dbReference type="Pfam" id="PF16363"/>
    </source>
</evidence>
<gene>
    <name evidence="11" type="primary">galE</name>
    <name evidence="11" type="ORF">FWK02_18000</name>
</gene>
<keyword evidence="9" id="KW-0119">Carbohydrate metabolism</keyword>
<evidence type="ECO:0000313" key="11">
    <source>
        <dbReference type="EMBL" id="TXT00367.1"/>
    </source>
</evidence>
<dbReference type="RefSeq" id="WP_032208180.1">
    <property type="nucleotide sequence ID" value="NZ_BFJP01000096.1"/>
</dbReference>
<comment type="pathway">
    <text evidence="3 9">Carbohydrate metabolism; galactose metabolism.</text>
</comment>
<reference evidence="11 12" key="1">
    <citation type="submission" date="2019-08" db="EMBL/GenBank/DDBJ databases">
        <title>Whole genome analysis of cultivated E. coli strains isolated from CD patients and healthy donors.</title>
        <authorList>
            <person name="Siniagina M.N."/>
            <person name="Markelova M.I."/>
            <person name="Laikov A.V."/>
            <person name="Boulygina E.A."/>
            <person name="Khusnutdinova D.R."/>
            <person name="Kharchenko A."/>
            <person name="Grigoryeva T.V."/>
        </authorList>
    </citation>
    <scope>NUCLEOTIDE SEQUENCE [LARGE SCALE GENOMIC DNA]</scope>
    <source>
        <strain evidence="11 12">3_77_5</strain>
    </source>
</reference>
<dbReference type="SUPFAM" id="SSF51735">
    <property type="entry name" value="NAD(P)-binding Rossmann-fold domains"/>
    <property type="match status" value="1"/>
</dbReference>
<dbReference type="AlphaFoldDB" id="A0A5F0PYT8"/>
<evidence type="ECO:0000313" key="12">
    <source>
        <dbReference type="Proteomes" id="UP000321461"/>
    </source>
</evidence>
<evidence type="ECO:0000256" key="5">
    <source>
        <dbReference type="ARBA" id="ARBA00013189"/>
    </source>
</evidence>
<dbReference type="Gene3D" id="3.40.50.720">
    <property type="entry name" value="NAD(P)-binding Rossmann-like Domain"/>
    <property type="match status" value="1"/>
</dbReference>
<evidence type="ECO:0000256" key="6">
    <source>
        <dbReference type="ARBA" id="ARBA00018569"/>
    </source>
</evidence>
<evidence type="ECO:0000256" key="8">
    <source>
        <dbReference type="ARBA" id="ARBA00023235"/>
    </source>
</evidence>
<comment type="subunit">
    <text evidence="9">Homodimer.</text>
</comment>
<accession>A0A5F0PYT8</accession>
<dbReference type="InterPro" id="IPR005886">
    <property type="entry name" value="UDP_G4E"/>
</dbReference>
<evidence type="ECO:0000256" key="7">
    <source>
        <dbReference type="ARBA" id="ARBA00023027"/>
    </source>
</evidence>
<dbReference type="PANTHER" id="PTHR43725:SF47">
    <property type="entry name" value="UDP-GLUCOSE 4-EPIMERASE"/>
    <property type="match status" value="1"/>
</dbReference>
<evidence type="ECO:0000256" key="4">
    <source>
        <dbReference type="ARBA" id="ARBA00007637"/>
    </source>
</evidence>
<evidence type="ECO:0000256" key="2">
    <source>
        <dbReference type="ARBA" id="ARBA00001911"/>
    </source>
</evidence>
<dbReference type="Pfam" id="PF16363">
    <property type="entry name" value="GDP_Man_Dehyd"/>
    <property type="match status" value="1"/>
</dbReference>
<dbReference type="Proteomes" id="UP000321461">
    <property type="component" value="Unassembled WGS sequence"/>
</dbReference>
<evidence type="ECO:0000256" key="9">
    <source>
        <dbReference type="RuleBase" id="RU366046"/>
    </source>
</evidence>
<organism evidence="11 12">
    <name type="scientific">Escherichia coli</name>
    <dbReference type="NCBI Taxonomy" id="562"/>
    <lineage>
        <taxon>Bacteria</taxon>
        <taxon>Pseudomonadati</taxon>
        <taxon>Pseudomonadota</taxon>
        <taxon>Gammaproteobacteria</taxon>
        <taxon>Enterobacterales</taxon>
        <taxon>Enterobacteriaceae</taxon>
        <taxon>Escherichia</taxon>
    </lineage>
</organism>
<dbReference type="EMBL" id="VSBS01000676">
    <property type="protein sequence ID" value="TXT00367.1"/>
    <property type="molecule type" value="Genomic_DNA"/>
</dbReference>
<comment type="similarity">
    <text evidence="4 9">Belongs to the NAD(P)-dependent epimerase/dehydratase family.</text>
</comment>
<dbReference type="PANTHER" id="PTHR43725">
    <property type="entry name" value="UDP-GLUCOSE 4-EPIMERASE"/>
    <property type="match status" value="1"/>
</dbReference>
<evidence type="ECO:0000256" key="3">
    <source>
        <dbReference type="ARBA" id="ARBA00004947"/>
    </source>
</evidence>